<organism evidence="2 3">
    <name type="scientific">Tetraparma gracilis</name>
    <dbReference type="NCBI Taxonomy" id="2962635"/>
    <lineage>
        <taxon>Eukaryota</taxon>
        <taxon>Sar</taxon>
        <taxon>Stramenopiles</taxon>
        <taxon>Ochrophyta</taxon>
        <taxon>Bolidophyceae</taxon>
        <taxon>Parmales</taxon>
        <taxon>Triparmaceae</taxon>
        <taxon>Tetraparma</taxon>
    </lineage>
</organism>
<dbReference type="Proteomes" id="UP001165060">
    <property type="component" value="Unassembled WGS sequence"/>
</dbReference>
<feature type="transmembrane region" description="Helical" evidence="1">
    <location>
        <begin position="194"/>
        <end position="214"/>
    </location>
</feature>
<accession>A0ABQ6MU09</accession>
<feature type="transmembrane region" description="Helical" evidence="1">
    <location>
        <begin position="553"/>
        <end position="571"/>
    </location>
</feature>
<sequence length="592" mass="66243">MASPLRTREFTVGENMDRAQARIASEADHVEIDAMVRLNETGEFEHVKDRAGEANMRRKSLFKRGSSGGVQSFNSLNASMMSSVSVRIEDTVMDRKQRMSFKEVSNKEKMQVFRLAAVRRSMRYLEYAPILMADETIEVQHKFMEVGPNRASLYHIGYESLQGLAPGKSPVNTILDEMDSVSPMVRLAGQIRGYHWLGLLFATVCQLGECGLYLNAMLMNGEADIINSSALFASLVLVAFNFIQCKRTAFNVESFALSAELSEDDVRLKGMAFLRCRGMDLFHLAQKREAKENKKVSELDKTARVDILKKKFISQSILEACTAHVLIGLVPTALSAGFGCYRNAKRGETLMSLLSFLSIGSRFTVACSMFEMAFYVRLNQRLSDFEIRRVEADIRTITPSMIHRITARFKSLLHECHQVGNASHKILASYGIIVINLLQLVGGVFLANFSSEAEEADADSVGGTVLVPAWTFGAVFQPLLSFLIFLHAYGNLNLAIERDVDQDIVEMNIRLTYSETHVPNWLLQQMICLERLDGRAFGLPLNLIPSVDMSRKLASNVIAAIVMLFPYLLSIQDKMSAELVVLSKYSILETED</sequence>
<keyword evidence="1" id="KW-0472">Membrane</keyword>
<comment type="caution">
    <text evidence="2">The sequence shown here is derived from an EMBL/GenBank/DDBJ whole genome shotgun (WGS) entry which is preliminary data.</text>
</comment>
<feature type="transmembrane region" description="Helical" evidence="1">
    <location>
        <begin position="350"/>
        <end position="376"/>
    </location>
</feature>
<keyword evidence="1" id="KW-0812">Transmembrane</keyword>
<protein>
    <recommendedName>
        <fullName evidence="4">Odorant receptor</fullName>
    </recommendedName>
</protein>
<dbReference type="EMBL" id="BRYB01003196">
    <property type="protein sequence ID" value="GMI32484.1"/>
    <property type="molecule type" value="Genomic_DNA"/>
</dbReference>
<feature type="transmembrane region" description="Helical" evidence="1">
    <location>
        <begin position="226"/>
        <end position="243"/>
    </location>
</feature>
<evidence type="ECO:0000313" key="3">
    <source>
        <dbReference type="Proteomes" id="UP001165060"/>
    </source>
</evidence>
<evidence type="ECO:0000256" key="1">
    <source>
        <dbReference type="SAM" id="Phobius"/>
    </source>
</evidence>
<gene>
    <name evidence="2" type="ORF">TeGR_g15160</name>
</gene>
<feature type="transmembrane region" description="Helical" evidence="1">
    <location>
        <begin position="427"/>
        <end position="449"/>
    </location>
</feature>
<reference evidence="2 3" key="1">
    <citation type="journal article" date="2023" name="Commun. Biol.">
        <title>Genome analysis of Parmales, the sister group of diatoms, reveals the evolutionary specialization of diatoms from phago-mixotrophs to photoautotrophs.</title>
        <authorList>
            <person name="Ban H."/>
            <person name="Sato S."/>
            <person name="Yoshikawa S."/>
            <person name="Yamada K."/>
            <person name="Nakamura Y."/>
            <person name="Ichinomiya M."/>
            <person name="Sato N."/>
            <person name="Blanc-Mathieu R."/>
            <person name="Endo H."/>
            <person name="Kuwata A."/>
            <person name="Ogata H."/>
        </authorList>
    </citation>
    <scope>NUCLEOTIDE SEQUENCE [LARGE SCALE GENOMIC DNA]</scope>
</reference>
<evidence type="ECO:0000313" key="2">
    <source>
        <dbReference type="EMBL" id="GMI32484.1"/>
    </source>
</evidence>
<feature type="transmembrane region" description="Helical" evidence="1">
    <location>
        <begin position="469"/>
        <end position="489"/>
    </location>
</feature>
<keyword evidence="1" id="KW-1133">Transmembrane helix</keyword>
<proteinExistence type="predicted"/>
<keyword evidence="3" id="KW-1185">Reference proteome</keyword>
<evidence type="ECO:0008006" key="4">
    <source>
        <dbReference type="Google" id="ProtNLM"/>
    </source>
</evidence>
<name>A0ABQ6MU09_9STRA</name>
<feature type="transmembrane region" description="Helical" evidence="1">
    <location>
        <begin position="317"/>
        <end position="338"/>
    </location>
</feature>